<evidence type="ECO:0000313" key="4">
    <source>
        <dbReference type="EMBL" id="CAD7194805.1"/>
    </source>
</evidence>
<accession>A0A7R8VD19</accession>
<dbReference type="GO" id="GO:0003810">
    <property type="term" value="F:protein-glutamine gamma-glutamyltransferase activity"/>
    <property type="evidence" value="ECO:0007669"/>
    <property type="project" value="InterPro"/>
</dbReference>
<dbReference type="InterPro" id="IPR013783">
    <property type="entry name" value="Ig-like_fold"/>
</dbReference>
<sequence>MQTDGGGENEVVTVKEVDLCLAENGPPHHTEKYELMEREKDPKLVVRRGQQFVMRITLSRGYNPEKDAVSFIFTVVDAEKPNYGQGSLVAVPLLANGAESGGAWNAVLENSTENIITVHITPAADSIIGQWNIEIDTKLKNDVDQVYMEGDNLLAEYVLADTGLIWRGSYNRLRPCVWKYAQFEKDILDCALYLLTKVGKVGLSGRSDPIKTTRAMSAAVNSPDDNGAVQGNWSDDFGSHTPPTKWIGSMKILQQFYKNKKPVKTVTTYSSAHDTQNSLTVDYFVNEEGETMEELNNDSIWNFHVWNEVWMDRPDLLPGDYGGWQAIDATPQELSEDMFRCGPASVAAVKQGEVLRPYDNAFVFSEVNADKVFWRYAGPTQPLKLLRKDVLGIGQLISTKAVGEFKREDITDSYKYPEIGIILMMTLMTSTSTLSSGMTFVVVVMKNRSRTENYTVKVILRVDAVLYTGTVKDAIKRDDVERVVKAGAVEEIRMEVTYDEYYRRLVDQCAFNIACLATIQGNNYEYFAQDDFRVRKPDIKIKIEGEPVQGQEFSAVATLKNPLPIPLKKGQFLIEGPGITSQLKIKVPQNVAPNTEATVTFKMTPKFSGRSTIVAKFVAKELEDVDGFLNFMVEPKNEVNGTGNSTAA</sequence>
<dbReference type="AlphaFoldDB" id="A0A7R8VD19"/>
<dbReference type="SUPFAM" id="SSF81296">
    <property type="entry name" value="E set domains"/>
    <property type="match status" value="1"/>
</dbReference>
<dbReference type="InterPro" id="IPR036985">
    <property type="entry name" value="Transglutaminase-like_sf"/>
</dbReference>
<organism evidence="4">
    <name type="scientific">Timema douglasi</name>
    <name type="common">Walking stick</name>
    <dbReference type="NCBI Taxonomy" id="61478"/>
    <lineage>
        <taxon>Eukaryota</taxon>
        <taxon>Metazoa</taxon>
        <taxon>Ecdysozoa</taxon>
        <taxon>Arthropoda</taxon>
        <taxon>Hexapoda</taxon>
        <taxon>Insecta</taxon>
        <taxon>Pterygota</taxon>
        <taxon>Neoptera</taxon>
        <taxon>Polyneoptera</taxon>
        <taxon>Phasmatodea</taxon>
        <taxon>Timematodea</taxon>
        <taxon>Timematoidea</taxon>
        <taxon>Timematidae</taxon>
        <taxon>Timema</taxon>
    </lineage>
</organism>
<evidence type="ECO:0000256" key="2">
    <source>
        <dbReference type="SAM" id="Phobius"/>
    </source>
</evidence>
<keyword evidence="2" id="KW-0812">Transmembrane</keyword>
<dbReference type="PANTHER" id="PTHR11590:SF69">
    <property type="entry name" value="RE08173P"/>
    <property type="match status" value="1"/>
</dbReference>
<name>A0A7R8VD19_TIMDO</name>
<keyword evidence="2" id="KW-1133">Transmembrane helix</keyword>
<dbReference type="InterPro" id="IPR002931">
    <property type="entry name" value="Transglutaminase-like"/>
</dbReference>
<evidence type="ECO:0000256" key="1">
    <source>
        <dbReference type="ARBA" id="ARBA00005968"/>
    </source>
</evidence>
<dbReference type="SUPFAM" id="SSF49309">
    <property type="entry name" value="Transglutaminase, two C-terminal domains"/>
    <property type="match status" value="2"/>
</dbReference>
<dbReference type="EMBL" id="OA564571">
    <property type="protein sequence ID" value="CAD7194805.1"/>
    <property type="molecule type" value="Genomic_DNA"/>
</dbReference>
<dbReference type="InterPro" id="IPR001102">
    <property type="entry name" value="Transglutaminase_N"/>
</dbReference>
<dbReference type="InterPro" id="IPR036238">
    <property type="entry name" value="Transglutaminase_C_sf"/>
</dbReference>
<dbReference type="Gene3D" id="2.60.40.10">
    <property type="entry name" value="Immunoglobulins"/>
    <property type="match status" value="3"/>
</dbReference>
<protein>
    <recommendedName>
        <fullName evidence="3">Transglutaminase-like domain-containing protein</fullName>
    </recommendedName>
</protein>
<dbReference type="InterPro" id="IPR023608">
    <property type="entry name" value="Transglutaminase_animal"/>
</dbReference>
<reference evidence="4" key="1">
    <citation type="submission" date="2020-11" db="EMBL/GenBank/DDBJ databases">
        <authorList>
            <person name="Tran Van P."/>
        </authorList>
    </citation>
    <scope>NUCLEOTIDE SEQUENCE</scope>
</reference>
<dbReference type="SMART" id="SM00460">
    <property type="entry name" value="TGc"/>
    <property type="match status" value="1"/>
</dbReference>
<dbReference type="Pfam" id="PF00868">
    <property type="entry name" value="Transglut_N"/>
    <property type="match status" value="1"/>
</dbReference>
<dbReference type="InterPro" id="IPR038765">
    <property type="entry name" value="Papain-like_cys_pep_sf"/>
</dbReference>
<dbReference type="PIRSF" id="PIRSF000459">
    <property type="entry name" value="TGM_EBP42"/>
    <property type="match status" value="1"/>
</dbReference>
<dbReference type="FunFam" id="2.60.40.10:FF:000090">
    <property type="entry name" value="Protein-glutamine gamma-glutamyltransferase 2"/>
    <property type="match status" value="1"/>
</dbReference>
<dbReference type="InterPro" id="IPR014756">
    <property type="entry name" value="Ig_E-set"/>
</dbReference>
<proteinExistence type="inferred from homology"/>
<dbReference type="Gene3D" id="3.90.260.10">
    <property type="entry name" value="Transglutaminase-like"/>
    <property type="match status" value="2"/>
</dbReference>
<evidence type="ECO:0000259" key="3">
    <source>
        <dbReference type="SMART" id="SM00460"/>
    </source>
</evidence>
<dbReference type="Pfam" id="PF00927">
    <property type="entry name" value="Transglut_C"/>
    <property type="match status" value="2"/>
</dbReference>
<keyword evidence="2" id="KW-0472">Membrane</keyword>
<feature type="transmembrane region" description="Helical" evidence="2">
    <location>
        <begin position="419"/>
        <end position="444"/>
    </location>
</feature>
<feature type="domain" description="Transglutaminase-like" evidence="3">
    <location>
        <begin position="256"/>
        <end position="331"/>
    </location>
</feature>
<comment type="similarity">
    <text evidence="1">Belongs to the transglutaminase superfamily. Transglutaminase family.</text>
</comment>
<dbReference type="InterPro" id="IPR008958">
    <property type="entry name" value="Transglutaminase_C"/>
</dbReference>
<dbReference type="PANTHER" id="PTHR11590">
    <property type="entry name" value="PROTEIN-GLUTAMINE GAMMA-GLUTAMYLTRANSFERASE"/>
    <property type="match status" value="1"/>
</dbReference>
<gene>
    <name evidence="4" type="ORF">TDIB3V08_LOCUS1218</name>
</gene>
<dbReference type="SUPFAM" id="SSF54001">
    <property type="entry name" value="Cysteine proteinases"/>
    <property type="match status" value="1"/>
</dbReference>
<dbReference type="InterPro" id="IPR050779">
    <property type="entry name" value="Transglutaminase"/>
</dbReference>